<keyword evidence="1" id="KW-0472">Membrane</keyword>
<sequence>MKFLYSVILFVLFQLTFAQEQVVFYFDNNKFELNKVEAAKLQKWISENTTSKILSITGSTDEVGSTGFNDTLSQKRVSHVFNQIKGKVNIRPDFKSISLGEKGATSTSKAENRKAIIHYLLEKDLDKEDEVLGIKEVEPEVIIPDDAPLAEKVKLAKVGTKITLKNINFYQNTFATMPESQGTLYDLLFVMQNNPELIIEIQGHICCIDKDYRNLSTDRAKQIKRFLVYNGIQEYRVKTKGFGVSQPIHPIPEATPEQAAANRRVEIEILSKKR</sequence>
<dbReference type="PROSITE" id="PS51123">
    <property type="entry name" value="OMPA_2"/>
    <property type="match status" value="1"/>
</dbReference>
<evidence type="ECO:0000256" key="1">
    <source>
        <dbReference type="PROSITE-ProRule" id="PRU00473"/>
    </source>
</evidence>
<dbReference type="InterPro" id="IPR036737">
    <property type="entry name" value="OmpA-like_sf"/>
</dbReference>
<feature type="domain" description="OmpA-like" evidence="2">
    <location>
        <begin position="158"/>
        <end position="273"/>
    </location>
</feature>
<dbReference type="Proteomes" id="UP001393056">
    <property type="component" value="Unassembled WGS sequence"/>
</dbReference>
<gene>
    <name evidence="3" type="ORF">AAEO58_05820</name>
</gene>
<accession>A0ABU9I5P4</accession>
<evidence type="ECO:0000259" key="2">
    <source>
        <dbReference type="PROSITE" id="PS51123"/>
    </source>
</evidence>
<dbReference type="Pfam" id="PF00691">
    <property type="entry name" value="OmpA"/>
    <property type="match status" value="1"/>
</dbReference>
<evidence type="ECO:0000313" key="4">
    <source>
        <dbReference type="Proteomes" id="UP001393056"/>
    </source>
</evidence>
<dbReference type="RefSeq" id="WP_341682613.1">
    <property type="nucleotide sequence ID" value="NZ_JBBYHT010000002.1"/>
</dbReference>
<comment type="caution">
    <text evidence="3">The sequence shown here is derived from an EMBL/GenBank/DDBJ whole genome shotgun (WGS) entry which is preliminary data.</text>
</comment>
<name>A0ABU9I5P4_9FLAO</name>
<dbReference type="PANTHER" id="PTHR30329">
    <property type="entry name" value="STATOR ELEMENT OF FLAGELLAR MOTOR COMPLEX"/>
    <property type="match status" value="1"/>
</dbReference>
<dbReference type="Gene3D" id="3.30.1330.60">
    <property type="entry name" value="OmpA-like domain"/>
    <property type="match status" value="2"/>
</dbReference>
<protein>
    <submittedName>
        <fullName evidence="3">OmpA family protein</fullName>
    </submittedName>
</protein>
<evidence type="ECO:0000313" key="3">
    <source>
        <dbReference type="EMBL" id="MEL1247556.1"/>
    </source>
</evidence>
<proteinExistence type="predicted"/>
<dbReference type="EMBL" id="JBBYHT010000002">
    <property type="protein sequence ID" value="MEL1247556.1"/>
    <property type="molecule type" value="Genomic_DNA"/>
</dbReference>
<organism evidence="3 4">
    <name type="scientific">Flavobacterium helocola</name>
    <dbReference type="NCBI Taxonomy" id="3139139"/>
    <lineage>
        <taxon>Bacteria</taxon>
        <taxon>Pseudomonadati</taxon>
        <taxon>Bacteroidota</taxon>
        <taxon>Flavobacteriia</taxon>
        <taxon>Flavobacteriales</taxon>
        <taxon>Flavobacteriaceae</taxon>
        <taxon>Flavobacterium</taxon>
    </lineage>
</organism>
<dbReference type="PANTHER" id="PTHR30329:SF21">
    <property type="entry name" value="LIPOPROTEIN YIAD-RELATED"/>
    <property type="match status" value="1"/>
</dbReference>
<reference evidence="3 4" key="1">
    <citation type="submission" date="2024-04" db="EMBL/GenBank/DDBJ databases">
        <title>Flavobacterium sp. DGU41 16S ribosomal RNA gene Genome sequencing and assembly.</title>
        <authorList>
            <person name="Park S."/>
        </authorList>
    </citation>
    <scope>NUCLEOTIDE SEQUENCE [LARGE SCALE GENOMIC DNA]</scope>
    <source>
        <strain evidence="3 4">DGU41</strain>
    </source>
</reference>
<dbReference type="CDD" id="cd07185">
    <property type="entry name" value="OmpA_C-like"/>
    <property type="match status" value="1"/>
</dbReference>
<dbReference type="InterPro" id="IPR006665">
    <property type="entry name" value="OmpA-like"/>
</dbReference>
<dbReference type="InterPro" id="IPR050330">
    <property type="entry name" value="Bact_OuterMem_StrucFunc"/>
</dbReference>
<keyword evidence="4" id="KW-1185">Reference proteome</keyword>
<dbReference type="SUPFAM" id="SSF103088">
    <property type="entry name" value="OmpA-like"/>
    <property type="match status" value="2"/>
</dbReference>